<keyword evidence="2" id="KW-0812">Transmembrane</keyword>
<keyword evidence="2" id="KW-0472">Membrane</keyword>
<evidence type="ECO:0000313" key="3">
    <source>
        <dbReference type="EMBL" id="KAK9016033.1"/>
    </source>
</evidence>
<gene>
    <name evidence="3" type="ORF">V6N11_007118</name>
</gene>
<keyword evidence="2" id="KW-1133">Transmembrane helix</keyword>
<organism evidence="3 4">
    <name type="scientific">Hibiscus sabdariffa</name>
    <name type="common">roselle</name>
    <dbReference type="NCBI Taxonomy" id="183260"/>
    <lineage>
        <taxon>Eukaryota</taxon>
        <taxon>Viridiplantae</taxon>
        <taxon>Streptophyta</taxon>
        <taxon>Embryophyta</taxon>
        <taxon>Tracheophyta</taxon>
        <taxon>Spermatophyta</taxon>
        <taxon>Magnoliopsida</taxon>
        <taxon>eudicotyledons</taxon>
        <taxon>Gunneridae</taxon>
        <taxon>Pentapetalae</taxon>
        <taxon>rosids</taxon>
        <taxon>malvids</taxon>
        <taxon>Malvales</taxon>
        <taxon>Malvaceae</taxon>
        <taxon>Malvoideae</taxon>
        <taxon>Hibiscus</taxon>
    </lineage>
</organism>
<proteinExistence type="predicted"/>
<accession>A0ABR2RT05</accession>
<name>A0ABR2RT05_9ROSI</name>
<feature type="transmembrane region" description="Helical" evidence="2">
    <location>
        <begin position="20"/>
        <end position="46"/>
    </location>
</feature>
<keyword evidence="4" id="KW-1185">Reference proteome</keyword>
<reference evidence="3 4" key="1">
    <citation type="journal article" date="2024" name="G3 (Bethesda)">
        <title>Genome assembly of Hibiscus sabdariffa L. provides insights into metabolisms of medicinal natural products.</title>
        <authorList>
            <person name="Kim T."/>
        </authorList>
    </citation>
    <scope>NUCLEOTIDE SEQUENCE [LARGE SCALE GENOMIC DNA]</scope>
    <source>
        <strain evidence="3">TK-2024</strain>
        <tissue evidence="3">Old leaves</tissue>
    </source>
</reference>
<protein>
    <recommendedName>
        <fullName evidence="5">Transmembrane protein</fullName>
    </recommendedName>
</protein>
<evidence type="ECO:0008006" key="5">
    <source>
        <dbReference type="Google" id="ProtNLM"/>
    </source>
</evidence>
<evidence type="ECO:0000313" key="4">
    <source>
        <dbReference type="Proteomes" id="UP001396334"/>
    </source>
</evidence>
<dbReference type="EMBL" id="JBBPBN010000021">
    <property type="protein sequence ID" value="KAK9016033.1"/>
    <property type="molecule type" value="Genomic_DNA"/>
</dbReference>
<dbReference type="Proteomes" id="UP001396334">
    <property type="component" value="Unassembled WGS sequence"/>
</dbReference>
<comment type="caution">
    <text evidence="3">The sequence shown here is derived from an EMBL/GenBank/DDBJ whole genome shotgun (WGS) entry which is preliminary data.</text>
</comment>
<sequence>MWFLLKYTSESFWVDQEASGLFFFSFLLVFLFSSVALLLIGAAVIVTGAGSTWYQSQQHSSSHNQADDVGHNTPVHQQVDEINETEEGIHVEESGNDLAATLPADIRVNQEVLSANDESGNDLAADLSNQEVLSADDETNTP</sequence>
<feature type="region of interest" description="Disordered" evidence="1">
    <location>
        <begin position="117"/>
        <end position="142"/>
    </location>
</feature>
<evidence type="ECO:0000256" key="1">
    <source>
        <dbReference type="SAM" id="MobiDB-lite"/>
    </source>
</evidence>
<evidence type="ECO:0000256" key="2">
    <source>
        <dbReference type="SAM" id="Phobius"/>
    </source>
</evidence>